<feature type="compositionally biased region" description="Low complexity" evidence="1">
    <location>
        <begin position="70"/>
        <end position="111"/>
    </location>
</feature>
<feature type="transmembrane region" description="Helical" evidence="2">
    <location>
        <begin position="1535"/>
        <end position="1554"/>
    </location>
</feature>
<feature type="region of interest" description="Disordered" evidence="1">
    <location>
        <begin position="497"/>
        <end position="516"/>
    </location>
</feature>
<accession>A0A150FY11</accession>
<feature type="transmembrane region" description="Helical" evidence="2">
    <location>
        <begin position="686"/>
        <end position="709"/>
    </location>
</feature>
<feature type="region of interest" description="Disordered" evidence="1">
    <location>
        <begin position="790"/>
        <end position="831"/>
    </location>
</feature>
<sequence>MGASSAPILAPPPSGRPDGSIAVGKRRLAGGDSPANLPSLEELLLGAVGPSVDGSILKAVDISTGTELPAGTTPGSTTSSSSTNSTSTSGSGGSRSSSSSSSSSAGGSTTAGLTSSGVRYAGVGSGSGEGPDAAWRLTPGGSGDYLVRIALAGSEWWRWVVVDLEPPALSGSLLVSNVSSAVTEFTSASDTAGVKSIRSLLVAFRMSEPVRPFDLAAVTQLQGGARIVRTQCYESASAAAAVAAASAAATSSTSVASALATAAAVPPSPASPPPPPTPSPPTPAGGDEDPLVLTASVLGEPYVQSCVAVLAATEGSSPAVTIPAGAVMDLVGNPTTEPLTVGVTLPYTDKVMPAATEVAAPASAVVGGVFAGAAITSASASFMSSFAARSSLLQSAYQIQGLAMSANLASPGISPAYREISRYLRWSVLSMKGNIPLLDRAFENSAEVNVSQQALAQFNLTGQLSANGTPSATSSSTARPPPPPSALLMGAGAGSRRRLAQAGAAPPPPSPALSVNTGGEALLSWLQRVGAVDSGGIAGVPSSAADGNGTATGSYVIAGAAAGSRGEVLVSRDGQVLVDSALSATSLPAPPPPSAAADAADGTLRTDRQQLVYTLAIAAILLIGLVVVHGIVILAYRLIVGPDLHAMLRFPRAEVVLAGLLLVAITFYATLALGGTEQDSRLPAMLALALVVGPYTALLWWITACRWYLEAPARNTTYAPGPHWQSFCGAVPGGPAADDAGDKAAHVQDAVGAGAGGDADANAGAGAGLGPHWAMAPAAAASATIHYGSSSAPAGAKADASHELQSRRNAGEPALGTGTGTAAPANASMVGGEFRPGRGVVSVADVDVAAPTGSPPRSAPGSARRRFDDGAGAAGPENAITSGAVRSGSPHGRTSAAGDAIASRSGKLSTVVPSSAADEAAFNLMTAGRHVPRPESPLRNGSLWDSLERQAGDGSRRTTGSAAASATNVALSPMAVPRDSILARPDVADGAPLPTITEVLTTASVTHGRDTSRLLHPMARPQRSLNAAPASPRGGTPEEGALRRPRTFSPSSPGVFPADAVPADVLAEVSLDHETVSAAAVAAAAKGASVASPPPQPASPAPAAAASQRQRPRGSVSTNANVPMPPAPGSPAQSGGRPQQTTRCTSDTDAMRVAVAGMSRSPAKRSVTGGLVSATPDEEGGSAPLPSAGGSPLSRAFRMIAAPRVSVMEYPQPSSGTATPAVAESAEPSPPWRRQVAWTKSVGRRSTPGAASANAADDGSAAAASAPLSPRFGRTVTPVGLPLPPDGGLVAAMVGGRTAGGPVAEGVLFEDEDVAGAGACPFWEAPHSPVVGGAGANADSPYMLYNPLAADLAAPLPGACEGADGATAVSAAATGTAPASPRTYDARPSPLSPSSRNRSPLSRSGLTSPRVLPAQPIAEGVDTSNQLADTDLDIDPSLAPPKGVDKRLLPLYPGKDLPMYALKYRPGCWMERLRLLPPVHFLANFEFMFEDAIGEGPEQVGRETPAILSVTAANFSHKALTAATYGAFGFASRSVAQLVLLALLQVVMISYLLAVRPFLEWPLMAVELGCHVLYAVLLGCAIGLLNATPDNSHPTTFIMIGCFFLIAALVLLFELRRVCILIKTGWDMLRDRWARKAKRASAIIMEEMEGGAKKGAAAPADRAPDGGRPNAADEAERKP</sequence>
<keyword evidence="4" id="KW-1185">Reference proteome</keyword>
<feature type="transmembrane region" description="Helical" evidence="2">
    <location>
        <begin position="611"/>
        <end position="635"/>
    </location>
</feature>
<dbReference type="OrthoDB" id="551878at2759"/>
<feature type="region of interest" description="Disordered" evidence="1">
    <location>
        <begin position="65"/>
        <end position="111"/>
    </location>
</feature>
<feature type="transmembrane region" description="Helical" evidence="2">
    <location>
        <begin position="1597"/>
        <end position="1615"/>
    </location>
</feature>
<feature type="region of interest" description="Disordered" evidence="1">
    <location>
        <begin position="1373"/>
        <end position="1412"/>
    </location>
</feature>
<feature type="transmembrane region" description="Helical" evidence="2">
    <location>
        <begin position="1561"/>
        <end position="1585"/>
    </location>
</feature>
<feature type="region of interest" description="Disordered" evidence="1">
    <location>
        <begin position="848"/>
        <end position="904"/>
    </location>
</feature>
<feature type="compositionally biased region" description="Basic and acidic residues" evidence="1">
    <location>
        <begin position="799"/>
        <end position="810"/>
    </location>
</feature>
<comment type="caution">
    <text evidence="3">The sequence shown here is derived from an EMBL/GenBank/DDBJ whole genome shotgun (WGS) entry which is preliminary data.</text>
</comment>
<protein>
    <submittedName>
        <fullName evidence="3">SAD1 protein</fullName>
    </submittedName>
</protein>
<name>A0A150FY11_GONPE</name>
<feature type="region of interest" description="Disordered" evidence="1">
    <location>
        <begin position="1089"/>
        <end position="1193"/>
    </location>
</feature>
<proteinExistence type="predicted"/>
<keyword evidence="2" id="KW-0812">Transmembrane</keyword>
<feature type="compositionally biased region" description="Low complexity" evidence="1">
    <location>
        <begin position="1249"/>
        <end position="1266"/>
    </location>
</feature>
<evidence type="ECO:0000256" key="2">
    <source>
        <dbReference type="SAM" id="Phobius"/>
    </source>
</evidence>
<feature type="region of interest" description="Disordered" evidence="1">
    <location>
        <begin position="1650"/>
        <end position="1679"/>
    </location>
</feature>
<evidence type="ECO:0000256" key="1">
    <source>
        <dbReference type="SAM" id="MobiDB-lite"/>
    </source>
</evidence>
<gene>
    <name evidence="3" type="ORF">GPECTOR_143g719</name>
</gene>
<feature type="region of interest" description="Disordered" evidence="1">
    <location>
        <begin position="466"/>
        <end position="492"/>
    </location>
</feature>
<dbReference type="STRING" id="33097.A0A150FY11"/>
<feature type="region of interest" description="Disordered" evidence="1">
    <location>
        <begin position="1"/>
        <end position="37"/>
    </location>
</feature>
<organism evidence="3 4">
    <name type="scientific">Gonium pectorale</name>
    <name type="common">Green alga</name>
    <dbReference type="NCBI Taxonomy" id="33097"/>
    <lineage>
        <taxon>Eukaryota</taxon>
        <taxon>Viridiplantae</taxon>
        <taxon>Chlorophyta</taxon>
        <taxon>core chlorophytes</taxon>
        <taxon>Chlorophyceae</taxon>
        <taxon>CS clade</taxon>
        <taxon>Chlamydomonadales</taxon>
        <taxon>Volvocaceae</taxon>
        <taxon>Gonium</taxon>
    </lineage>
</organism>
<feature type="compositionally biased region" description="Low complexity" evidence="1">
    <location>
        <begin position="1217"/>
        <end position="1227"/>
    </location>
</feature>
<feature type="compositionally biased region" description="Pro residues" evidence="1">
    <location>
        <begin position="266"/>
        <end position="283"/>
    </location>
</feature>
<feature type="transmembrane region" description="Helical" evidence="2">
    <location>
        <begin position="655"/>
        <end position="674"/>
    </location>
</feature>
<feature type="compositionally biased region" description="Low complexity" evidence="1">
    <location>
        <begin position="466"/>
        <end position="478"/>
    </location>
</feature>
<feature type="region of interest" description="Disordered" evidence="1">
    <location>
        <begin position="264"/>
        <end position="290"/>
    </location>
</feature>
<dbReference type="EMBL" id="LSYV01000143">
    <property type="protein sequence ID" value="KXZ42478.1"/>
    <property type="molecule type" value="Genomic_DNA"/>
</dbReference>
<dbReference type="PANTHER" id="PTHR24216:SF65">
    <property type="entry name" value="PAXILLIN-LIKE PROTEIN 1"/>
    <property type="match status" value="1"/>
</dbReference>
<evidence type="ECO:0000313" key="4">
    <source>
        <dbReference type="Proteomes" id="UP000075714"/>
    </source>
</evidence>
<feature type="compositionally biased region" description="Low complexity" evidence="1">
    <location>
        <begin position="1387"/>
        <end position="1404"/>
    </location>
</feature>
<feature type="region of interest" description="Disordered" evidence="1">
    <location>
        <begin position="1005"/>
        <end position="1055"/>
    </location>
</feature>
<evidence type="ECO:0000313" key="3">
    <source>
        <dbReference type="EMBL" id="KXZ42478.1"/>
    </source>
</evidence>
<keyword evidence="2" id="KW-1133">Transmembrane helix</keyword>
<feature type="region of interest" description="Disordered" evidence="1">
    <location>
        <begin position="1211"/>
        <end position="1271"/>
    </location>
</feature>
<keyword evidence="2" id="KW-0472">Membrane</keyword>
<dbReference type="PANTHER" id="PTHR24216">
    <property type="entry name" value="PAXILLIN-RELATED"/>
    <property type="match status" value="1"/>
</dbReference>
<feature type="transmembrane region" description="Helical" evidence="2">
    <location>
        <begin position="358"/>
        <end position="382"/>
    </location>
</feature>
<dbReference type="Proteomes" id="UP000075714">
    <property type="component" value="Unassembled WGS sequence"/>
</dbReference>
<feature type="compositionally biased region" description="Low complexity" evidence="1">
    <location>
        <begin position="811"/>
        <end position="827"/>
    </location>
</feature>
<feature type="compositionally biased region" description="Low complexity" evidence="1">
    <location>
        <begin position="1181"/>
        <end position="1193"/>
    </location>
</feature>
<reference evidence="4" key="1">
    <citation type="journal article" date="2016" name="Nat. Commun.">
        <title>The Gonium pectorale genome demonstrates co-option of cell cycle regulation during the evolution of multicellularity.</title>
        <authorList>
            <person name="Hanschen E.R."/>
            <person name="Marriage T.N."/>
            <person name="Ferris P.J."/>
            <person name="Hamaji T."/>
            <person name="Toyoda A."/>
            <person name="Fujiyama A."/>
            <person name="Neme R."/>
            <person name="Noguchi H."/>
            <person name="Minakuchi Y."/>
            <person name="Suzuki M."/>
            <person name="Kawai-Toyooka H."/>
            <person name="Smith D.R."/>
            <person name="Sparks H."/>
            <person name="Anderson J."/>
            <person name="Bakaric R."/>
            <person name="Luria V."/>
            <person name="Karger A."/>
            <person name="Kirschner M.W."/>
            <person name="Durand P.M."/>
            <person name="Michod R.E."/>
            <person name="Nozaki H."/>
            <person name="Olson B.J."/>
        </authorList>
    </citation>
    <scope>NUCLEOTIDE SEQUENCE [LARGE SCALE GENOMIC DNA]</scope>
    <source>
        <strain evidence="4">NIES-2863</strain>
    </source>
</reference>
<feature type="compositionally biased region" description="Low complexity" evidence="1">
    <location>
        <begin position="1130"/>
        <end position="1140"/>
    </location>
</feature>